<accession>A0A921I1V8</accession>
<dbReference type="AlphaFoldDB" id="A0A921I1V8"/>
<dbReference type="Gene3D" id="3.40.1190.20">
    <property type="match status" value="1"/>
</dbReference>
<name>A0A921I1V8_9FIRM</name>
<dbReference type="Pfam" id="PF00294">
    <property type="entry name" value="PfkB"/>
    <property type="match status" value="1"/>
</dbReference>
<dbReference type="PANTHER" id="PTHR43085:SF57">
    <property type="entry name" value="CARBOHYDRATE KINASE PFKB DOMAIN-CONTAINING PROTEIN"/>
    <property type="match status" value="1"/>
</dbReference>
<evidence type="ECO:0000256" key="1">
    <source>
        <dbReference type="ARBA" id="ARBA00010688"/>
    </source>
</evidence>
<dbReference type="InterPro" id="IPR011611">
    <property type="entry name" value="PfkB_dom"/>
</dbReference>
<evidence type="ECO:0000313" key="5">
    <source>
        <dbReference type="EMBL" id="HJF93921.1"/>
    </source>
</evidence>
<reference evidence="5" key="2">
    <citation type="submission" date="2021-09" db="EMBL/GenBank/DDBJ databases">
        <authorList>
            <person name="Gilroy R."/>
        </authorList>
    </citation>
    <scope>NUCLEOTIDE SEQUENCE</scope>
    <source>
        <strain evidence="5">ChiSjej5B23-16112</strain>
    </source>
</reference>
<dbReference type="Proteomes" id="UP000769156">
    <property type="component" value="Unassembled WGS sequence"/>
</dbReference>
<comment type="caution">
    <text evidence="5">The sequence shown here is derived from an EMBL/GenBank/DDBJ whole genome shotgun (WGS) entry which is preliminary data.</text>
</comment>
<evidence type="ECO:0000256" key="3">
    <source>
        <dbReference type="ARBA" id="ARBA00022777"/>
    </source>
</evidence>
<keyword evidence="3 5" id="KW-0418">Kinase</keyword>
<keyword evidence="2" id="KW-0808">Transferase</keyword>
<dbReference type="InterPro" id="IPR029056">
    <property type="entry name" value="Ribokinase-like"/>
</dbReference>
<feature type="domain" description="Carbohydrate kinase PfkB" evidence="4">
    <location>
        <begin position="6"/>
        <end position="332"/>
    </location>
</feature>
<proteinExistence type="inferred from homology"/>
<organism evidence="5 6">
    <name type="scientific">Lachnoclostridium phocaeense</name>
    <dbReference type="NCBI Taxonomy" id="1871021"/>
    <lineage>
        <taxon>Bacteria</taxon>
        <taxon>Bacillati</taxon>
        <taxon>Bacillota</taxon>
        <taxon>Clostridia</taxon>
        <taxon>Lachnospirales</taxon>
        <taxon>Lachnospiraceae</taxon>
    </lineage>
</organism>
<evidence type="ECO:0000313" key="6">
    <source>
        <dbReference type="Proteomes" id="UP000769156"/>
    </source>
</evidence>
<evidence type="ECO:0000256" key="2">
    <source>
        <dbReference type="ARBA" id="ARBA00022679"/>
    </source>
</evidence>
<dbReference type="SUPFAM" id="SSF53613">
    <property type="entry name" value="Ribokinase-like"/>
    <property type="match status" value="1"/>
</dbReference>
<gene>
    <name evidence="5" type="ORF">K8V82_03925</name>
</gene>
<dbReference type="RefSeq" id="WP_076780487.1">
    <property type="nucleotide sequence ID" value="NZ_CAUGIN010000008.1"/>
</dbReference>
<dbReference type="InterPro" id="IPR050306">
    <property type="entry name" value="PfkB_Carbo_kinase"/>
</dbReference>
<dbReference type="PANTHER" id="PTHR43085">
    <property type="entry name" value="HEXOKINASE FAMILY MEMBER"/>
    <property type="match status" value="1"/>
</dbReference>
<evidence type="ECO:0000259" key="4">
    <source>
        <dbReference type="Pfam" id="PF00294"/>
    </source>
</evidence>
<sequence length="353" mass="38467">MGKGKIVVAGHICLDITPVFSSDKVQPLSKVLIPGKLVQMKDVNISTGGAVANTGLALKVLGADVELMGKVGDDEFGRIVLERLGRYGAAEGMILSKDSSTSYSIVISPPGTDRIFLHNPGANDTFRAEDMDFDKISQADFFHFGYPPIMRHMYENGGEELVEIFRRVKECGLTTSLDMAAVDPDTAAGQADWEEILKKVLPFVDYFVPSVEELCFMADRARYEKWLERAEGRDVTGVLTVEEDIRPLAEKILDMGACHLLIKCGTPGMYFTDGQTEIFERSYKPEQVLSGTGAGDTSIAAFLKARMDGSSIEESLHLAAATGASCVEAYDALSGLRSFDELKKKIGAGWEKI</sequence>
<dbReference type="GO" id="GO:0016301">
    <property type="term" value="F:kinase activity"/>
    <property type="evidence" value="ECO:0007669"/>
    <property type="project" value="UniProtKB-KW"/>
</dbReference>
<comment type="similarity">
    <text evidence="1">Belongs to the carbohydrate kinase PfkB family.</text>
</comment>
<reference evidence="5" key="1">
    <citation type="journal article" date="2021" name="PeerJ">
        <title>Extensive microbial diversity within the chicken gut microbiome revealed by metagenomics and culture.</title>
        <authorList>
            <person name="Gilroy R."/>
            <person name="Ravi A."/>
            <person name="Getino M."/>
            <person name="Pursley I."/>
            <person name="Horton D.L."/>
            <person name="Alikhan N.F."/>
            <person name="Baker D."/>
            <person name="Gharbi K."/>
            <person name="Hall N."/>
            <person name="Watson M."/>
            <person name="Adriaenssens E.M."/>
            <person name="Foster-Nyarko E."/>
            <person name="Jarju S."/>
            <person name="Secka A."/>
            <person name="Antonio M."/>
            <person name="Oren A."/>
            <person name="Chaudhuri R.R."/>
            <person name="La Ragione R."/>
            <person name="Hildebrand F."/>
            <person name="Pallen M.J."/>
        </authorList>
    </citation>
    <scope>NUCLEOTIDE SEQUENCE</scope>
    <source>
        <strain evidence="5">ChiSjej5B23-16112</strain>
    </source>
</reference>
<dbReference type="EMBL" id="DYVY01000063">
    <property type="protein sequence ID" value="HJF93921.1"/>
    <property type="molecule type" value="Genomic_DNA"/>
</dbReference>
<dbReference type="OrthoDB" id="9813569at2"/>
<protein>
    <submittedName>
        <fullName evidence="5">Carbohydrate kinase family protein</fullName>
    </submittedName>
</protein>